<dbReference type="InterPro" id="IPR001343">
    <property type="entry name" value="Hemolysn_Ca-bd"/>
</dbReference>
<dbReference type="Proteomes" id="UP000606490">
    <property type="component" value="Unassembled WGS sequence"/>
</dbReference>
<proteinExistence type="predicted"/>
<evidence type="ECO:0000313" key="5">
    <source>
        <dbReference type="Proteomes" id="UP000606490"/>
    </source>
</evidence>
<gene>
    <name evidence="4" type="ORF">JMJ55_00575</name>
</gene>
<organism evidence="4 5">
    <name type="scientific">Belnapia mucosa</name>
    <dbReference type="NCBI Taxonomy" id="2804532"/>
    <lineage>
        <taxon>Bacteria</taxon>
        <taxon>Pseudomonadati</taxon>
        <taxon>Pseudomonadota</taxon>
        <taxon>Alphaproteobacteria</taxon>
        <taxon>Acetobacterales</taxon>
        <taxon>Roseomonadaceae</taxon>
        <taxon>Belnapia</taxon>
    </lineage>
</organism>
<feature type="region of interest" description="Disordered" evidence="3">
    <location>
        <begin position="103"/>
        <end position="130"/>
    </location>
</feature>
<dbReference type="PANTHER" id="PTHR38340">
    <property type="entry name" value="S-LAYER PROTEIN"/>
    <property type="match status" value="1"/>
</dbReference>
<dbReference type="InterPro" id="IPR050557">
    <property type="entry name" value="RTX_toxin/Mannuronan_C5-epim"/>
</dbReference>
<evidence type="ECO:0000256" key="2">
    <source>
        <dbReference type="ARBA" id="ARBA00022525"/>
    </source>
</evidence>
<dbReference type="RefSeq" id="WP_202823544.1">
    <property type="nucleotide sequence ID" value="NZ_JAEUXJ010000001.1"/>
</dbReference>
<comment type="subcellular location">
    <subcellularLocation>
        <location evidence="1">Secreted</location>
    </subcellularLocation>
</comment>
<dbReference type="Gene3D" id="2.150.10.10">
    <property type="entry name" value="Serralysin-like metalloprotease, C-terminal"/>
    <property type="match status" value="2"/>
</dbReference>
<keyword evidence="5" id="KW-1185">Reference proteome</keyword>
<evidence type="ECO:0000256" key="3">
    <source>
        <dbReference type="SAM" id="MobiDB-lite"/>
    </source>
</evidence>
<name>A0ABS1UWD8_9PROT</name>
<dbReference type="InterPro" id="IPR018511">
    <property type="entry name" value="Hemolysin-typ_Ca-bd_CS"/>
</dbReference>
<dbReference type="PANTHER" id="PTHR38340:SF1">
    <property type="entry name" value="S-LAYER PROTEIN"/>
    <property type="match status" value="1"/>
</dbReference>
<dbReference type="EMBL" id="JAEUXJ010000001">
    <property type="protein sequence ID" value="MBL6453793.1"/>
    <property type="molecule type" value="Genomic_DNA"/>
</dbReference>
<evidence type="ECO:0000313" key="4">
    <source>
        <dbReference type="EMBL" id="MBL6453793.1"/>
    </source>
</evidence>
<sequence length="260" mass="26666">MPKQHGPIFGSTGADTIHTGSLDDLIYGDGLAGPHAPIFPGPSSVTVIAANTITAGAGNDTVYAGYGADQVQGGRGNDQLFGYGVLEGDDAWGSARARDSDLGDTISGGTGNDSIHGGGGNDVLRGDGGDDVLEGGVGADTLTGGAGQDIFRFGEYDSRAKFPVFDTPGDVVTDFRHGQDKLDLTPFLSHFGPALQADFLGEQAFTDATHMQVRAVTEGDHTLVEIYVPLFSGPNPPAGPSATITLLGHPHLDASDFILA</sequence>
<feature type="compositionally biased region" description="Gly residues" evidence="3">
    <location>
        <begin position="106"/>
        <end position="121"/>
    </location>
</feature>
<dbReference type="Pfam" id="PF00353">
    <property type="entry name" value="HemolysinCabind"/>
    <property type="match status" value="3"/>
</dbReference>
<evidence type="ECO:0008006" key="6">
    <source>
        <dbReference type="Google" id="ProtNLM"/>
    </source>
</evidence>
<dbReference type="PRINTS" id="PR00313">
    <property type="entry name" value="CABNDNGRPT"/>
</dbReference>
<accession>A0ABS1UWD8</accession>
<dbReference type="SUPFAM" id="SSF51120">
    <property type="entry name" value="beta-Roll"/>
    <property type="match status" value="1"/>
</dbReference>
<evidence type="ECO:0000256" key="1">
    <source>
        <dbReference type="ARBA" id="ARBA00004613"/>
    </source>
</evidence>
<comment type="caution">
    <text evidence="4">The sequence shown here is derived from an EMBL/GenBank/DDBJ whole genome shotgun (WGS) entry which is preliminary data.</text>
</comment>
<dbReference type="InterPro" id="IPR011049">
    <property type="entry name" value="Serralysin-like_metalloprot_C"/>
</dbReference>
<protein>
    <recommendedName>
        <fullName evidence="6">Hemolysin-type calcium-binding repeat-containing protein</fullName>
    </recommendedName>
</protein>
<keyword evidence="2" id="KW-0964">Secreted</keyword>
<reference evidence="4 5" key="1">
    <citation type="submission" date="2021-01" db="EMBL/GenBank/DDBJ databases">
        <title>Belnapia mucosa sp. nov. and Belnapia arida sp. nov., isolated from the Tabernas Desert (Almeria, Spain).</title>
        <authorList>
            <person name="Molina-Menor E."/>
            <person name="Vidal-Verdu A."/>
            <person name="Calonge A."/>
            <person name="Satari L."/>
            <person name="Pereto Magraner J."/>
            <person name="Porcar Miralles M."/>
        </authorList>
    </citation>
    <scope>NUCLEOTIDE SEQUENCE [LARGE SCALE GENOMIC DNA]</scope>
    <source>
        <strain evidence="4 5">T6</strain>
    </source>
</reference>
<dbReference type="PROSITE" id="PS00330">
    <property type="entry name" value="HEMOLYSIN_CALCIUM"/>
    <property type="match status" value="2"/>
</dbReference>